<keyword evidence="6" id="KW-1185">Reference proteome</keyword>
<protein>
    <recommendedName>
        <fullName evidence="7">WH1 domain-containing protein</fullName>
    </recommendedName>
</protein>
<evidence type="ECO:0000256" key="2">
    <source>
        <dbReference type="ARBA" id="ARBA00008778"/>
    </source>
</evidence>
<dbReference type="AlphaFoldDB" id="A0A4P9ZJS3"/>
<dbReference type="GO" id="GO:0031087">
    <property type="term" value="P:deadenylation-independent decapping of nuclear-transcribed mRNA"/>
    <property type="evidence" value="ECO:0007669"/>
    <property type="project" value="TreeGrafter"/>
</dbReference>
<dbReference type="Proteomes" id="UP000268162">
    <property type="component" value="Unassembled WGS sequence"/>
</dbReference>
<comment type="subcellular location">
    <subcellularLocation>
        <location evidence="1">Cytoplasm</location>
    </subcellularLocation>
</comment>
<dbReference type="GO" id="GO:0008047">
    <property type="term" value="F:enzyme activator activity"/>
    <property type="evidence" value="ECO:0007669"/>
    <property type="project" value="InterPro"/>
</dbReference>
<dbReference type="PANTHER" id="PTHR16290">
    <property type="entry name" value="TRANSCRIPTION FACTOR SMIF DECAPPING ENZYME DCP1"/>
    <property type="match status" value="1"/>
</dbReference>
<dbReference type="InterPro" id="IPR011993">
    <property type="entry name" value="PH-like_dom_sf"/>
</dbReference>
<evidence type="ECO:0008006" key="7">
    <source>
        <dbReference type="Google" id="ProtNLM"/>
    </source>
</evidence>
<dbReference type="PANTHER" id="PTHR16290:SF0">
    <property type="entry name" value="DECAPPING PROTEIN 1, ISOFORM A"/>
    <property type="match status" value="1"/>
</dbReference>
<evidence type="ECO:0000256" key="3">
    <source>
        <dbReference type="ARBA" id="ARBA00022490"/>
    </source>
</evidence>
<accession>A0A4P9ZJS3</accession>
<dbReference type="SUPFAM" id="SSF50729">
    <property type="entry name" value="PH domain-like"/>
    <property type="match status" value="1"/>
</dbReference>
<gene>
    <name evidence="5" type="ORF">BJ085DRAFT_7119</name>
</gene>
<dbReference type="CDD" id="cd13182">
    <property type="entry name" value="EVH1-like_Dcp1"/>
    <property type="match status" value="1"/>
</dbReference>
<name>A0A4P9ZJS3_9FUNG</name>
<keyword evidence="4" id="KW-0507">mRNA processing</keyword>
<dbReference type="EMBL" id="ML003791">
    <property type="protein sequence ID" value="RKP33516.1"/>
    <property type="molecule type" value="Genomic_DNA"/>
</dbReference>
<keyword evidence="3" id="KW-0963">Cytoplasm</keyword>
<evidence type="ECO:0000313" key="6">
    <source>
        <dbReference type="Proteomes" id="UP000268162"/>
    </source>
</evidence>
<evidence type="ECO:0000313" key="5">
    <source>
        <dbReference type="EMBL" id="RKP33516.1"/>
    </source>
</evidence>
<dbReference type="InterPro" id="IPR010334">
    <property type="entry name" value="Dcp1"/>
</dbReference>
<comment type="similarity">
    <text evidence="2">Belongs to the DCP1 family.</text>
</comment>
<dbReference type="GO" id="GO:0003729">
    <property type="term" value="F:mRNA binding"/>
    <property type="evidence" value="ECO:0007669"/>
    <property type="project" value="TreeGrafter"/>
</dbReference>
<feature type="non-terminal residue" evidence="5">
    <location>
        <position position="1"/>
    </location>
</feature>
<dbReference type="Pfam" id="PF06058">
    <property type="entry name" value="DCP1"/>
    <property type="match status" value="1"/>
</dbReference>
<proteinExistence type="inferred from homology"/>
<evidence type="ECO:0000256" key="1">
    <source>
        <dbReference type="ARBA" id="ARBA00004496"/>
    </source>
</evidence>
<dbReference type="Gene3D" id="2.30.29.30">
    <property type="entry name" value="Pleckstrin-homology domain (PH domain)/Phosphotyrosine-binding domain (PTB)"/>
    <property type="match status" value="1"/>
</dbReference>
<dbReference type="GO" id="GO:0000290">
    <property type="term" value="P:deadenylation-dependent decapping of nuclear-transcribed mRNA"/>
    <property type="evidence" value="ECO:0007669"/>
    <property type="project" value="InterPro"/>
</dbReference>
<dbReference type="STRING" id="215637.A0A4P9ZJS3"/>
<organism evidence="5 6">
    <name type="scientific">Dimargaris cristalligena</name>
    <dbReference type="NCBI Taxonomy" id="215637"/>
    <lineage>
        <taxon>Eukaryota</taxon>
        <taxon>Fungi</taxon>
        <taxon>Fungi incertae sedis</taxon>
        <taxon>Zoopagomycota</taxon>
        <taxon>Kickxellomycotina</taxon>
        <taxon>Dimargaritomycetes</taxon>
        <taxon>Dimargaritales</taxon>
        <taxon>Dimargaritaceae</taxon>
        <taxon>Dimargaris</taxon>
    </lineage>
</organism>
<reference evidence="6" key="1">
    <citation type="journal article" date="2018" name="Nat. Microbiol.">
        <title>Leveraging single-cell genomics to expand the fungal tree of life.</title>
        <authorList>
            <person name="Ahrendt S.R."/>
            <person name="Quandt C.A."/>
            <person name="Ciobanu D."/>
            <person name="Clum A."/>
            <person name="Salamov A."/>
            <person name="Andreopoulos B."/>
            <person name="Cheng J.F."/>
            <person name="Woyke T."/>
            <person name="Pelin A."/>
            <person name="Henrissat B."/>
            <person name="Reynolds N.K."/>
            <person name="Benny G.L."/>
            <person name="Smith M.E."/>
            <person name="James T.Y."/>
            <person name="Grigoriev I.V."/>
        </authorList>
    </citation>
    <scope>NUCLEOTIDE SEQUENCE [LARGE SCALE GENOMIC DNA]</scope>
    <source>
        <strain evidence="6">RSA 468</strain>
    </source>
</reference>
<sequence>TKTAVNLSVLQRHDRSIVRLLDQSSHVVIYYFDLHANQGQGGWAKKGVEGTLFLFQRNTPPYYGFVVMNRLALDNFFVFLQPTMEVQSTSEYIIFR</sequence>
<dbReference type="GO" id="GO:0000932">
    <property type="term" value="C:P-body"/>
    <property type="evidence" value="ECO:0007669"/>
    <property type="project" value="TreeGrafter"/>
</dbReference>
<dbReference type="GO" id="GO:0006397">
    <property type="term" value="P:mRNA processing"/>
    <property type="evidence" value="ECO:0007669"/>
    <property type="project" value="UniProtKB-KW"/>
</dbReference>
<evidence type="ECO:0000256" key="4">
    <source>
        <dbReference type="ARBA" id="ARBA00022664"/>
    </source>
</evidence>
<feature type="non-terminal residue" evidence="5">
    <location>
        <position position="96"/>
    </location>
</feature>